<evidence type="ECO:0008006" key="5">
    <source>
        <dbReference type="Google" id="ProtNLM"/>
    </source>
</evidence>
<evidence type="ECO:0000313" key="4">
    <source>
        <dbReference type="Proteomes" id="UP001358417"/>
    </source>
</evidence>
<reference evidence="3 4" key="1">
    <citation type="submission" date="2023-08" db="EMBL/GenBank/DDBJ databases">
        <title>Black Yeasts Isolated from many extreme environments.</title>
        <authorList>
            <person name="Coleine C."/>
            <person name="Stajich J.E."/>
            <person name="Selbmann L."/>
        </authorList>
    </citation>
    <scope>NUCLEOTIDE SEQUENCE [LARGE SCALE GENOMIC DNA]</scope>
    <source>
        <strain evidence="3 4">CCFEE 5792</strain>
    </source>
</reference>
<evidence type="ECO:0000313" key="3">
    <source>
        <dbReference type="EMBL" id="KAK5045162.1"/>
    </source>
</evidence>
<protein>
    <recommendedName>
        <fullName evidence="5">MARVEL domain-containing protein</fullName>
    </recommendedName>
</protein>
<evidence type="ECO:0000256" key="1">
    <source>
        <dbReference type="SAM" id="MobiDB-lite"/>
    </source>
</evidence>
<keyword evidence="2" id="KW-0472">Membrane</keyword>
<dbReference type="EMBL" id="JAVRRD010000039">
    <property type="protein sequence ID" value="KAK5045162.1"/>
    <property type="molecule type" value="Genomic_DNA"/>
</dbReference>
<proteinExistence type="predicted"/>
<dbReference type="AlphaFoldDB" id="A0AAV9MU66"/>
<dbReference type="GeneID" id="89977654"/>
<dbReference type="Proteomes" id="UP001358417">
    <property type="component" value="Unassembled WGS sequence"/>
</dbReference>
<sequence>MGIFDPRYKLKVHIIQIILIHIIIGVSAPRMFLKGQPRTRANTIALGMGGKSMIIIFYQILTEHVARFKKWRSLKAYAILNALEVVFWAAVVFLVLQAQLQICVGVGCTLGWVTVAIAVVMTIIALYMAILSFFEFRGSRSRQWKEISRKAPSTGQREHSMDELANRRV</sequence>
<accession>A0AAV9MU66</accession>
<organism evidence="3 4">
    <name type="scientific">Exophiala bonariae</name>
    <dbReference type="NCBI Taxonomy" id="1690606"/>
    <lineage>
        <taxon>Eukaryota</taxon>
        <taxon>Fungi</taxon>
        <taxon>Dikarya</taxon>
        <taxon>Ascomycota</taxon>
        <taxon>Pezizomycotina</taxon>
        <taxon>Eurotiomycetes</taxon>
        <taxon>Chaetothyriomycetidae</taxon>
        <taxon>Chaetothyriales</taxon>
        <taxon>Herpotrichiellaceae</taxon>
        <taxon>Exophiala</taxon>
    </lineage>
</organism>
<keyword evidence="2" id="KW-1133">Transmembrane helix</keyword>
<feature type="region of interest" description="Disordered" evidence="1">
    <location>
        <begin position="147"/>
        <end position="169"/>
    </location>
</feature>
<keyword evidence="2" id="KW-0812">Transmembrane</keyword>
<dbReference type="RefSeq" id="XP_064700798.1">
    <property type="nucleotide sequence ID" value="XM_064853035.1"/>
</dbReference>
<feature type="compositionally biased region" description="Basic and acidic residues" evidence="1">
    <location>
        <begin position="156"/>
        <end position="169"/>
    </location>
</feature>
<feature type="transmembrane region" description="Helical" evidence="2">
    <location>
        <begin position="44"/>
        <end position="62"/>
    </location>
</feature>
<feature type="transmembrane region" description="Helical" evidence="2">
    <location>
        <begin position="12"/>
        <end position="32"/>
    </location>
</feature>
<feature type="transmembrane region" description="Helical" evidence="2">
    <location>
        <begin position="74"/>
        <end position="98"/>
    </location>
</feature>
<name>A0AAV9MU66_9EURO</name>
<evidence type="ECO:0000256" key="2">
    <source>
        <dbReference type="SAM" id="Phobius"/>
    </source>
</evidence>
<keyword evidence="4" id="KW-1185">Reference proteome</keyword>
<gene>
    <name evidence="3" type="ORF">LTR84_009495</name>
</gene>
<comment type="caution">
    <text evidence="3">The sequence shown here is derived from an EMBL/GenBank/DDBJ whole genome shotgun (WGS) entry which is preliminary data.</text>
</comment>
<feature type="transmembrane region" description="Helical" evidence="2">
    <location>
        <begin position="110"/>
        <end position="134"/>
    </location>
</feature>